<sequence>MAERVRRAGAQAAALRTMVATDQRVRVESVREPGPHAAEGAHDDAAAVDEP</sequence>
<feature type="compositionally biased region" description="Basic and acidic residues" evidence="1">
    <location>
        <begin position="29"/>
        <end position="45"/>
    </location>
</feature>
<name>A0A6J4KJH1_9BACT</name>
<dbReference type="AlphaFoldDB" id="A0A6J4KJH1"/>
<feature type="region of interest" description="Disordered" evidence="1">
    <location>
        <begin position="29"/>
        <end position="51"/>
    </location>
</feature>
<evidence type="ECO:0000256" key="1">
    <source>
        <dbReference type="SAM" id="MobiDB-lite"/>
    </source>
</evidence>
<organism evidence="2">
    <name type="scientific">uncultured Gemmatimonadaceae bacterium</name>
    <dbReference type="NCBI Taxonomy" id="246130"/>
    <lineage>
        <taxon>Bacteria</taxon>
        <taxon>Pseudomonadati</taxon>
        <taxon>Gemmatimonadota</taxon>
        <taxon>Gemmatimonadia</taxon>
        <taxon>Gemmatimonadales</taxon>
        <taxon>Gemmatimonadaceae</taxon>
        <taxon>environmental samples</taxon>
    </lineage>
</organism>
<protein>
    <submittedName>
        <fullName evidence="2">Uncharacterized protein</fullName>
    </submittedName>
</protein>
<evidence type="ECO:0000313" key="2">
    <source>
        <dbReference type="EMBL" id="CAA9307957.1"/>
    </source>
</evidence>
<gene>
    <name evidence="2" type="ORF">AVDCRST_MAG11-1285</name>
</gene>
<accession>A0A6J4KJH1</accession>
<reference evidence="2" key="1">
    <citation type="submission" date="2020-02" db="EMBL/GenBank/DDBJ databases">
        <authorList>
            <person name="Meier V. D."/>
        </authorList>
    </citation>
    <scope>NUCLEOTIDE SEQUENCE</scope>
    <source>
        <strain evidence="2">AVDCRST_MAG11</strain>
    </source>
</reference>
<dbReference type="EMBL" id="CADCTU010000290">
    <property type="protein sequence ID" value="CAA9307957.1"/>
    <property type="molecule type" value="Genomic_DNA"/>
</dbReference>
<proteinExistence type="predicted"/>